<dbReference type="Proteomes" id="UP001204851">
    <property type="component" value="Unassembled WGS sequence"/>
</dbReference>
<comment type="caution">
    <text evidence="2">The sequence shown here is derived from an EMBL/GenBank/DDBJ whole genome shotgun (WGS) entry which is preliminary data.</text>
</comment>
<keyword evidence="3" id="KW-1185">Reference proteome</keyword>
<evidence type="ECO:0000256" key="1">
    <source>
        <dbReference type="SAM" id="SignalP"/>
    </source>
</evidence>
<name>A0ABT1BQN5_9BURK</name>
<gene>
    <name evidence="2" type="ORF">M0L44_16135</name>
</gene>
<organism evidence="2 3">
    <name type="scientific">Ideonella oryzae</name>
    <dbReference type="NCBI Taxonomy" id="2937441"/>
    <lineage>
        <taxon>Bacteria</taxon>
        <taxon>Pseudomonadati</taxon>
        <taxon>Pseudomonadota</taxon>
        <taxon>Betaproteobacteria</taxon>
        <taxon>Burkholderiales</taxon>
        <taxon>Sphaerotilaceae</taxon>
        <taxon>Ideonella</taxon>
    </lineage>
</organism>
<evidence type="ECO:0000313" key="2">
    <source>
        <dbReference type="EMBL" id="MCO5978229.1"/>
    </source>
</evidence>
<dbReference type="EMBL" id="JAMXMC010000009">
    <property type="protein sequence ID" value="MCO5978229.1"/>
    <property type="molecule type" value="Genomic_DNA"/>
</dbReference>
<accession>A0ABT1BQN5</accession>
<proteinExistence type="predicted"/>
<dbReference type="NCBIfam" id="NF047509">
    <property type="entry name" value="Rv3131_FMN_oxido"/>
    <property type="match status" value="1"/>
</dbReference>
<keyword evidence="1" id="KW-0732">Signal</keyword>
<reference evidence="2 3" key="1">
    <citation type="submission" date="2022-06" db="EMBL/GenBank/DDBJ databases">
        <title>Ideonella sp. NS12-5 Genome sequencing and assembly.</title>
        <authorList>
            <person name="Jung Y."/>
        </authorList>
    </citation>
    <scope>NUCLEOTIDE SEQUENCE [LARGE SCALE GENOMIC DNA]</scope>
    <source>
        <strain evidence="2 3">NS12-5</strain>
    </source>
</reference>
<dbReference type="InterPro" id="IPR000415">
    <property type="entry name" value="Nitroreductase-like"/>
</dbReference>
<dbReference type="RefSeq" id="WP_252770836.1">
    <property type="nucleotide sequence ID" value="NZ_JAMXMC010000009.1"/>
</dbReference>
<dbReference type="Gene3D" id="3.40.109.10">
    <property type="entry name" value="NADH Oxidase"/>
    <property type="match status" value="1"/>
</dbReference>
<evidence type="ECO:0000313" key="3">
    <source>
        <dbReference type="Proteomes" id="UP001204851"/>
    </source>
</evidence>
<feature type="signal peptide" evidence="1">
    <location>
        <begin position="1"/>
        <end position="24"/>
    </location>
</feature>
<feature type="chain" id="PRO_5047450477" evidence="1">
    <location>
        <begin position="25"/>
        <end position="366"/>
    </location>
</feature>
<sequence>MNRRQLTHAAPLAWLAAGPGTAAAWNPGQHDYDAAVQQIWRTGPLHGLEGRALGLELVRCATLAPSSHNTQCWRFAIAPDAITVLPDFSRRCPAVDPDDHHLFVSLGCATENLVQAAGAQGLRAEARFEPAQAAVRVTLAPGTPQSTALYVAIPARQCTRGDFDGHPLTAGELKQLTAAAAGPGVQCHLFTDRAALERILSFVVEGNTAQIRDPAFVRELKQWLRFNAADAVRLGDGLYTAASGNPTAPTWLGRLLFDLFFTPGVEADRYAQQVRSASGVAVFVAEQADAAHWVAVGRAYQRFALQATALGVRNAMLNQPVEVAALRPRFAAALGLGPLRPDLVVRFGRGPALPRSLRRPVSAVLV</sequence>
<dbReference type="SUPFAM" id="SSF55469">
    <property type="entry name" value="FMN-dependent nitroreductase-like"/>
    <property type="match status" value="2"/>
</dbReference>
<protein>
    <submittedName>
        <fullName evidence="2">Tat pathway signal protein</fullName>
    </submittedName>
</protein>